<evidence type="ECO:0000313" key="14">
    <source>
        <dbReference type="Proteomes" id="UP000540989"/>
    </source>
</evidence>
<feature type="transmembrane region" description="Helical" evidence="9">
    <location>
        <begin position="175"/>
        <end position="193"/>
    </location>
</feature>
<evidence type="ECO:0000256" key="6">
    <source>
        <dbReference type="ARBA" id="ARBA00022777"/>
    </source>
</evidence>
<dbReference type="SMART" id="SM00388">
    <property type="entry name" value="HisKA"/>
    <property type="match status" value="1"/>
</dbReference>
<evidence type="ECO:0000256" key="4">
    <source>
        <dbReference type="ARBA" id="ARBA00022679"/>
    </source>
</evidence>
<evidence type="ECO:0000256" key="7">
    <source>
        <dbReference type="ARBA" id="ARBA00022840"/>
    </source>
</evidence>
<dbReference type="SUPFAM" id="SSF55785">
    <property type="entry name" value="PYP-like sensor domain (PAS domain)"/>
    <property type="match status" value="1"/>
</dbReference>
<dbReference type="InterPro" id="IPR036890">
    <property type="entry name" value="HATPase_C_sf"/>
</dbReference>
<evidence type="ECO:0000256" key="8">
    <source>
        <dbReference type="ARBA" id="ARBA00023012"/>
    </source>
</evidence>
<dbReference type="Gene3D" id="3.30.450.20">
    <property type="entry name" value="PAS domain"/>
    <property type="match status" value="1"/>
</dbReference>
<dbReference type="AlphaFoldDB" id="A0A7W8E133"/>
<keyword evidence="4" id="KW-0808">Transferase</keyword>
<dbReference type="CDD" id="cd00082">
    <property type="entry name" value="HisKA"/>
    <property type="match status" value="1"/>
</dbReference>
<evidence type="ECO:0000256" key="3">
    <source>
        <dbReference type="ARBA" id="ARBA00022553"/>
    </source>
</evidence>
<keyword evidence="14" id="KW-1185">Reference proteome</keyword>
<evidence type="ECO:0000256" key="5">
    <source>
        <dbReference type="ARBA" id="ARBA00022741"/>
    </source>
</evidence>
<name>A0A7W8E133_9BACT</name>
<dbReference type="NCBIfam" id="TIGR00229">
    <property type="entry name" value="sensory_box"/>
    <property type="match status" value="1"/>
</dbReference>
<dbReference type="InterPro" id="IPR003661">
    <property type="entry name" value="HisK_dim/P_dom"/>
</dbReference>
<evidence type="ECO:0000259" key="10">
    <source>
        <dbReference type="PROSITE" id="PS50109"/>
    </source>
</evidence>
<dbReference type="SMART" id="SM00091">
    <property type="entry name" value="PAS"/>
    <property type="match status" value="1"/>
</dbReference>
<dbReference type="SMART" id="SM00086">
    <property type="entry name" value="PAC"/>
    <property type="match status" value="1"/>
</dbReference>
<dbReference type="CDD" id="cd00130">
    <property type="entry name" value="PAS"/>
    <property type="match status" value="1"/>
</dbReference>
<feature type="domain" description="PAS" evidence="11">
    <location>
        <begin position="222"/>
        <end position="295"/>
    </location>
</feature>
<comment type="catalytic activity">
    <reaction evidence="1">
        <text>ATP + protein L-histidine = ADP + protein N-phospho-L-histidine.</text>
        <dbReference type="EC" id="2.7.13.3"/>
    </reaction>
</comment>
<evidence type="ECO:0000256" key="1">
    <source>
        <dbReference type="ARBA" id="ARBA00000085"/>
    </source>
</evidence>
<dbReference type="Pfam" id="PF05227">
    <property type="entry name" value="CHASE3"/>
    <property type="match status" value="1"/>
</dbReference>
<keyword evidence="7" id="KW-0067">ATP-binding</keyword>
<reference evidence="13 14" key="1">
    <citation type="submission" date="2020-08" db="EMBL/GenBank/DDBJ databases">
        <title>Genomic Encyclopedia of Type Strains, Phase IV (KMG-V): Genome sequencing to study the core and pangenomes of soil and plant-associated prokaryotes.</title>
        <authorList>
            <person name="Whitman W."/>
        </authorList>
    </citation>
    <scope>NUCLEOTIDE SEQUENCE [LARGE SCALE GENOMIC DNA]</scope>
    <source>
        <strain evidence="13 14">M8UP14</strain>
    </source>
</reference>
<dbReference type="InterPro" id="IPR035965">
    <property type="entry name" value="PAS-like_dom_sf"/>
</dbReference>
<dbReference type="InterPro" id="IPR000700">
    <property type="entry name" value="PAS-assoc_C"/>
</dbReference>
<dbReference type="EMBL" id="JACHIP010000001">
    <property type="protein sequence ID" value="MBB5055383.1"/>
    <property type="molecule type" value="Genomic_DNA"/>
</dbReference>
<dbReference type="PRINTS" id="PR00344">
    <property type="entry name" value="BCTRLSENSOR"/>
</dbReference>
<accession>A0A7W8E133</accession>
<dbReference type="Pfam" id="PF02518">
    <property type="entry name" value="HATPase_c"/>
    <property type="match status" value="1"/>
</dbReference>
<dbReference type="SMART" id="SM00387">
    <property type="entry name" value="HATPase_c"/>
    <property type="match status" value="1"/>
</dbReference>
<dbReference type="GO" id="GO:0006355">
    <property type="term" value="P:regulation of DNA-templated transcription"/>
    <property type="evidence" value="ECO:0007669"/>
    <property type="project" value="InterPro"/>
</dbReference>
<dbReference type="InterPro" id="IPR036097">
    <property type="entry name" value="HisK_dim/P_sf"/>
</dbReference>
<dbReference type="PANTHER" id="PTHR43065:SF10">
    <property type="entry name" value="PEROXIDE STRESS-ACTIVATED HISTIDINE KINASE MAK3"/>
    <property type="match status" value="1"/>
</dbReference>
<evidence type="ECO:0000259" key="12">
    <source>
        <dbReference type="PROSITE" id="PS50113"/>
    </source>
</evidence>
<dbReference type="Gene3D" id="1.10.287.130">
    <property type="match status" value="1"/>
</dbReference>
<dbReference type="GO" id="GO:0000155">
    <property type="term" value="F:phosphorelay sensor kinase activity"/>
    <property type="evidence" value="ECO:0007669"/>
    <property type="project" value="InterPro"/>
</dbReference>
<dbReference type="PROSITE" id="PS50109">
    <property type="entry name" value="HIS_KIN"/>
    <property type="match status" value="1"/>
</dbReference>
<dbReference type="Proteomes" id="UP000540989">
    <property type="component" value="Unassembled WGS sequence"/>
</dbReference>
<dbReference type="Gene3D" id="3.30.565.10">
    <property type="entry name" value="Histidine kinase-like ATPase, C-terminal domain"/>
    <property type="match status" value="1"/>
</dbReference>
<sequence length="594" mass="65013">MRQVLLFPVISLVLVAAALSWQIVSSTDTVRLIQDSDQSIQQTNLVGRLIVDQESGLRGFEVTGERSFLGPYDQASNLLPAAFDKLEALKLNRSEHQLIAQLRSDHEVWIESYARPVIAMTQASGQEAGLHDLDLNQLGKQHMDKVRADLQAVVMADEAHRAYRVDRWRVQVRDMVIGLGLFAIVTGIFIGLFTRNRLHVVSDAYETWVDTLRVKNEELYLSGQQLRTTLASIGDGVITCDADGRIRMMNQVASDMTGWKIDDALGRPLDTVFHILNGETRQLIEDPVHKVKRLDAIVGLGPDKAGNTILVRQDGTEINISDSGAPIRDQDGTITGIVLVFRDVTVALRTQEALIANEKLAVAGRLAASIAHEIHNPLDSVSNMLYLMSSGSTEEENRQFLEMARQEIDRVTQISRSMLSLYRESTAPIPINIREILSGTLVLLDHRVQDLQSTVHLTAPEDLTIHGFPAELRQVFTNLVINAVEAAGASGHVEVTAKHVLPADSSATERHADGVLVEILDNGPGISDAASAKLFQPFFSTKGEQGTGLGLWVSRGIVSKHGGIINLESRKDTRGAVARVFLSTQPVISPGGAD</sequence>
<evidence type="ECO:0000256" key="2">
    <source>
        <dbReference type="ARBA" id="ARBA00012438"/>
    </source>
</evidence>
<feature type="domain" description="Histidine kinase" evidence="10">
    <location>
        <begin position="369"/>
        <end position="586"/>
    </location>
</feature>
<evidence type="ECO:0000259" key="11">
    <source>
        <dbReference type="PROSITE" id="PS50112"/>
    </source>
</evidence>
<dbReference type="InterPro" id="IPR004358">
    <property type="entry name" value="Sig_transdc_His_kin-like_C"/>
</dbReference>
<keyword evidence="9" id="KW-0812">Transmembrane</keyword>
<keyword evidence="6" id="KW-0418">Kinase</keyword>
<keyword evidence="3" id="KW-0597">Phosphoprotein</keyword>
<protein>
    <recommendedName>
        <fullName evidence="2">histidine kinase</fullName>
        <ecNumber evidence="2">2.7.13.3</ecNumber>
    </recommendedName>
</protein>
<feature type="domain" description="PAC" evidence="12">
    <location>
        <begin position="304"/>
        <end position="356"/>
    </location>
</feature>
<dbReference type="CDD" id="cd19410">
    <property type="entry name" value="HK9-like_sensor"/>
    <property type="match status" value="1"/>
</dbReference>
<evidence type="ECO:0000313" key="13">
    <source>
        <dbReference type="EMBL" id="MBB5055383.1"/>
    </source>
</evidence>
<dbReference type="SUPFAM" id="SSF55874">
    <property type="entry name" value="ATPase domain of HSP90 chaperone/DNA topoisomerase II/histidine kinase"/>
    <property type="match status" value="1"/>
</dbReference>
<dbReference type="Pfam" id="PF00989">
    <property type="entry name" value="PAS"/>
    <property type="match status" value="1"/>
</dbReference>
<dbReference type="InterPro" id="IPR000014">
    <property type="entry name" value="PAS"/>
</dbReference>
<comment type="caution">
    <text evidence="13">The sequence shown here is derived from an EMBL/GenBank/DDBJ whole genome shotgun (WGS) entry which is preliminary data.</text>
</comment>
<organism evidence="13 14">
    <name type="scientific">Granulicella aggregans</name>
    <dbReference type="NCBI Taxonomy" id="474949"/>
    <lineage>
        <taxon>Bacteria</taxon>
        <taxon>Pseudomonadati</taxon>
        <taxon>Acidobacteriota</taxon>
        <taxon>Terriglobia</taxon>
        <taxon>Terriglobales</taxon>
        <taxon>Acidobacteriaceae</taxon>
        <taxon>Granulicella</taxon>
    </lineage>
</organism>
<dbReference type="EC" id="2.7.13.3" evidence="2"/>
<dbReference type="PROSITE" id="PS50113">
    <property type="entry name" value="PAC"/>
    <property type="match status" value="1"/>
</dbReference>
<keyword evidence="9" id="KW-1133">Transmembrane helix</keyword>
<dbReference type="InterPro" id="IPR003594">
    <property type="entry name" value="HATPase_dom"/>
</dbReference>
<keyword evidence="5" id="KW-0547">Nucleotide-binding</keyword>
<evidence type="ECO:0000256" key="9">
    <source>
        <dbReference type="SAM" id="Phobius"/>
    </source>
</evidence>
<dbReference type="InterPro" id="IPR007891">
    <property type="entry name" value="CHASE3"/>
</dbReference>
<gene>
    <name evidence="13" type="ORF">HDF16_000052</name>
</gene>
<proteinExistence type="predicted"/>
<dbReference type="InterPro" id="IPR013767">
    <property type="entry name" value="PAS_fold"/>
</dbReference>
<dbReference type="SUPFAM" id="SSF47384">
    <property type="entry name" value="Homodimeric domain of signal transducing histidine kinase"/>
    <property type="match status" value="1"/>
</dbReference>
<dbReference type="InterPro" id="IPR001610">
    <property type="entry name" value="PAC"/>
</dbReference>
<dbReference type="GO" id="GO:0005524">
    <property type="term" value="F:ATP binding"/>
    <property type="evidence" value="ECO:0007669"/>
    <property type="project" value="UniProtKB-KW"/>
</dbReference>
<dbReference type="PANTHER" id="PTHR43065">
    <property type="entry name" value="SENSOR HISTIDINE KINASE"/>
    <property type="match status" value="1"/>
</dbReference>
<dbReference type="PROSITE" id="PS50112">
    <property type="entry name" value="PAS"/>
    <property type="match status" value="1"/>
</dbReference>
<dbReference type="InterPro" id="IPR005467">
    <property type="entry name" value="His_kinase_dom"/>
</dbReference>
<keyword evidence="8" id="KW-0902">Two-component regulatory system</keyword>
<keyword evidence="9" id="KW-0472">Membrane</keyword>
<dbReference type="CDD" id="cd00075">
    <property type="entry name" value="HATPase"/>
    <property type="match status" value="1"/>
</dbReference>
<dbReference type="Pfam" id="PF00512">
    <property type="entry name" value="HisKA"/>
    <property type="match status" value="1"/>
</dbReference>